<reference evidence="1" key="1">
    <citation type="submission" date="2022-10" db="EMBL/GenBank/DDBJ databases">
        <title>Genome Sequence of Xylaria curta.</title>
        <authorList>
            <person name="Buettner E."/>
        </authorList>
    </citation>
    <scope>NUCLEOTIDE SEQUENCE</scope>
    <source>
        <strain evidence="1">Babe10</strain>
    </source>
</reference>
<dbReference type="Proteomes" id="UP001143856">
    <property type="component" value="Unassembled WGS sequence"/>
</dbReference>
<evidence type="ECO:0000313" key="1">
    <source>
        <dbReference type="EMBL" id="KAJ2986438.1"/>
    </source>
</evidence>
<protein>
    <submittedName>
        <fullName evidence="1">Uncharacterized protein</fullName>
    </submittedName>
</protein>
<name>A0ACC1P3L8_9PEZI</name>
<evidence type="ECO:0000313" key="2">
    <source>
        <dbReference type="Proteomes" id="UP001143856"/>
    </source>
</evidence>
<gene>
    <name evidence="1" type="ORF">NUW58_g5027</name>
</gene>
<dbReference type="EMBL" id="JAPDGR010000946">
    <property type="protein sequence ID" value="KAJ2986438.1"/>
    <property type="molecule type" value="Genomic_DNA"/>
</dbReference>
<comment type="caution">
    <text evidence="1">The sequence shown here is derived from an EMBL/GenBank/DDBJ whole genome shotgun (WGS) entry which is preliminary data.</text>
</comment>
<organism evidence="1 2">
    <name type="scientific">Xylaria curta</name>
    <dbReference type="NCBI Taxonomy" id="42375"/>
    <lineage>
        <taxon>Eukaryota</taxon>
        <taxon>Fungi</taxon>
        <taxon>Dikarya</taxon>
        <taxon>Ascomycota</taxon>
        <taxon>Pezizomycotina</taxon>
        <taxon>Sordariomycetes</taxon>
        <taxon>Xylariomycetidae</taxon>
        <taxon>Xylariales</taxon>
        <taxon>Xylariaceae</taxon>
        <taxon>Xylaria</taxon>
    </lineage>
</organism>
<sequence>MPEDASMAPSGLSIPTNPIPPSQRSSPNGTNLPISDPKIPGQDEHNTIEDIKDQSLSNIIMLIHQAEDRCIERNNAESSRANDKKGLVLEKHTELIFGYYRLCLAASHPRAPAKLKNCSKSLPLRMWEYGMKSFLDSQPQHLPQSKKKTDNYISFSSCLAWILFNKVPDHADKFAEILARLALHKGTTTKNDKEKEVWLSISHQWFSHISHNTPTAGYLYHFLGMSTLRPLERLYNLVKSSCVPDISALPKKSFTMFLVPPNPDVNSGSPGLTSADFPTLDREFVDFGPLDFSFDDLDSVDFSCPGFDFSDFASLDFPSLNFASLDSPSLDFASLDFASLDSHPLDYRHLNPYHLDPVHANDVNPILSNSDFLDLDPVHPNDVNSTLSDPAPVNTDAVDSNSSDFMFLFTGSHNWIRSGDISVTTPVIRTFIEAHSILHSHHSNNFSAAANSFYNLLEDYIKGEELEQQAYQIAIINCCALLEYGGGEHLALDGTPAKTEPRTITLDFVNTSHTIFFEQPRNANVLPYVHVVLVFMLFIVRSSGHTRLLIEESFPWTQISVLLNLLLGQAITPPECLNCQKEDESNNCPPPGAHQSPLPEDISLRGLRFVDAYLAEWSGLTRIYQEKHGEKLVKTRRQRIIRLASRIARAGCPLVYDGESKQYRVKVPNTVPLNAAVGEVG</sequence>
<keyword evidence="2" id="KW-1185">Reference proteome</keyword>
<proteinExistence type="predicted"/>
<accession>A0ACC1P3L8</accession>